<keyword evidence="11" id="KW-1185">Reference proteome</keyword>
<dbReference type="InParanoid" id="A0A218YTV2"/>
<keyword evidence="3 9" id="KW-0812">Transmembrane</keyword>
<evidence type="ECO:0000313" key="11">
    <source>
        <dbReference type="Proteomes" id="UP000242519"/>
    </source>
</evidence>
<dbReference type="Proteomes" id="UP000242519">
    <property type="component" value="Unassembled WGS sequence"/>
</dbReference>
<dbReference type="PANTHER" id="PTHR47084:SF1">
    <property type="entry name" value="SERINE PALMITOYLTRANSFERASE SMALL SUBUNIT A"/>
    <property type="match status" value="1"/>
</dbReference>
<keyword evidence="7 9" id="KW-0472">Membrane</keyword>
<gene>
    <name evidence="10" type="ORF">B2J93_4646</name>
</gene>
<sequence>MSLAFDFEFASPAPAQAPSCDSSYDRACKKLQLWYYQYEVTFSLYMLEPAEKMILNTIVLSCLALCVYGVLFFMPDFVGRGVSSLFWVYVNDGGNQLLVDTAVVPWAVVDNATMRWENLGGYSL</sequence>
<proteinExistence type="inferred from homology"/>
<name>A0A218YTV2_9HELO</name>
<comment type="caution">
    <text evidence="10">The sequence shown here is derived from an EMBL/GenBank/DDBJ whole genome shotgun (WGS) entry which is preliminary data.</text>
</comment>
<dbReference type="InterPro" id="IPR051900">
    <property type="entry name" value="SPT_small_subunit"/>
</dbReference>
<dbReference type="GO" id="GO:0046513">
    <property type="term" value="P:ceramide biosynthetic process"/>
    <property type="evidence" value="ECO:0007669"/>
    <property type="project" value="TreeGrafter"/>
</dbReference>
<dbReference type="PANTHER" id="PTHR47084">
    <property type="entry name" value="SERINE PALMITOYLTRANSFERASE SMALL SUBUNIT A"/>
    <property type="match status" value="1"/>
</dbReference>
<dbReference type="GO" id="GO:0017059">
    <property type="term" value="C:serine palmitoyltransferase complex"/>
    <property type="evidence" value="ECO:0007669"/>
    <property type="project" value="TreeGrafter"/>
</dbReference>
<accession>A0A218YTV2</accession>
<evidence type="ECO:0000256" key="1">
    <source>
        <dbReference type="ARBA" id="ARBA00004477"/>
    </source>
</evidence>
<keyword evidence="5 9" id="KW-1133">Transmembrane helix</keyword>
<keyword evidence="6" id="KW-0443">Lipid metabolism</keyword>
<dbReference type="InterPro" id="IPR024512">
    <property type="entry name" value="Ser_palmitoyltrfase_ssu-like"/>
</dbReference>
<dbReference type="AlphaFoldDB" id="A0A218YTV2"/>
<keyword evidence="4" id="KW-0256">Endoplasmic reticulum</keyword>
<reference evidence="10 11" key="1">
    <citation type="submission" date="2017-04" db="EMBL/GenBank/DDBJ databases">
        <title>Draft genome sequence of Marssonina coronaria NL1: causal agent of apple blotch.</title>
        <authorList>
            <person name="Cheng Q."/>
        </authorList>
    </citation>
    <scope>NUCLEOTIDE SEQUENCE [LARGE SCALE GENOMIC DNA]</scope>
    <source>
        <strain evidence="10 11">NL1</strain>
    </source>
</reference>
<evidence type="ECO:0000256" key="6">
    <source>
        <dbReference type="ARBA" id="ARBA00023098"/>
    </source>
</evidence>
<evidence type="ECO:0000256" key="3">
    <source>
        <dbReference type="ARBA" id="ARBA00022692"/>
    </source>
</evidence>
<evidence type="ECO:0000256" key="7">
    <source>
        <dbReference type="ARBA" id="ARBA00023136"/>
    </source>
</evidence>
<evidence type="ECO:0000256" key="2">
    <source>
        <dbReference type="ARBA" id="ARBA00005189"/>
    </source>
</evidence>
<comment type="pathway">
    <text evidence="2">Lipid metabolism.</text>
</comment>
<dbReference type="OrthoDB" id="202672at2759"/>
<organism evidence="10 11">
    <name type="scientific">Diplocarpon coronariae</name>
    <dbReference type="NCBI Taxonomy" id="2795749"/>
    <lineage>
        <taxon>Eukaryota</taxon>
        <taxon>Fungi</taxon>
        <taxon>Dikarya</taxon>
        <taxon>Ascomycota</taxon>
        <taxon>Pezizomycotina</taxon>
        <taxon>Leotiomycetes</taxon>
        <taxon>Helotiales</taxon>
        <taxon>Drepanopezizaceae</taxon>
        <taxon>Diplocarpon</taxon>
    </lineage>
</organism>
<evidence type="ECO:0000256" key="8">
    <source>
        <dbReference type="ARBA" id="ARBA00038370"/>
    </source>
</evidence>
<dbReference type="Pfam" id="PF11779">
    <property type="entry name" value="SPT_ssu-like"/>
    <property type="match status" value="1"/>
</dbReference>
<dbReference type="GO" id="GO:0005789">
    <property type="term" value="C:endoplasmic reticulum membrane"/>
    <property type="evidence" value="ECO:0007669"/>
    <property type="project" value="UniProtKB-SubCell"/>
</dbReference>
<evidence type="ECO:0000256" key="5">
    <source>
        <dbReference type="ARBA" id="ARBA00022989"/>
    </source>
</evidence>
<evidence type="ECO:0000313" key="10">
    <source>
        <dbReference type="EMBL" id="OWO98775.1"/>
    </source>
</evidence>
<feature type="transmembrane region" description="Helical" evidence="9">
    <location>
        <begin position="53"/>
        <end position="74"/>
    </location>
</feature>
<protein>
    <submittedName>
        <fullName evidence="10">Uncharacterized protein</fullName>
    </submittedName>
</protein>
<comment type="similarity">
    <text evidence="8">Belongs to the SPTSS family. SPTSSA subfamily.</text>
</comment>
<dbReference type="GO" id="GO:0004758">
    <property type="term" value="F:serine C-palmitoyltransferase activity"/>
    <property type="evidence" value="ECO:0007669"/>
    <property type="project" value="TreeGrafter"/>
</dbReference>
<dbReference type="EMBL" id="MZNU01000379">
    <property type="protein sequence ID" value="OWO98775.1"/>
    <property type="molecule type" value="Genomic_DNA"/>
</dbReference>
<evidence type="ECO:0000256" key="9">
    <source>
        <dbReference type="SAM" id="Phobius"/>
    </source>
</evidence>
<evidence type="ECO:0000256" key="4">
    <source>
        <dbReference type="ARBA" id="ARBA00022824"/>
    </source>
</evidence>
<comment type="subcellular location">
    <subcellularLocation>
        <location evidence="1">Endoplasmic reticulum membrane</location>
        <topology evidence="1">Multi-pass membrane protein</topology>
    </subcellularLocation>
</comment>